<dbReference type="OrthoDB" id="2890621at2759"/>
<evidence type="ECO:0008006" key="3">
    <source>
        <dbReference type="Google" id="ProtNLM"/>
    </source>
</evidence>
<dbReference type="AlphaFoldDB" id="A0A9P5XUA6"/>
<protein>
    <recommendedName>
        <fullName evidence="3">F-box domain-containing protein</fullName>
    </recommendedName>
</protein>
<name>A0A9P5XUA6_9AGAR</name>
<organism evidence="1 2">
    <name type="scientific">Collybia nuda</name>
    <dbReference type="NCBI Taxonomy" id="64659"/>
    <lineage>
        <taxon>Eukaryota</taxon>
        <taxon>Fungi</taxon>
        <taxon>Dikarya</taxon>
        <taxon>Basidiomycota</taxon>
        <taxon>Agaricomycotina</taxon>
        <taxon>Agaricomycetes</taxon>
        <taxon>Agaricomycetidae</taxon>
        <taxon>Agaricales</taxon>
        <taxon>Tricholomatineae</taxon>
        <taxon>Clitocybaceae</taxon>
        <taxon>Collybia</taxon>
    </lineage>
</organism>
<comment type="caution">
    <text evidence="1">The sequence shown here is derived from an EMBL/GenBank/DDBJ whole genome shotgun (WGS) entry which is preliminary data.</text>
</comment>
<reference evidence="1" key="1">
    <citation type="submission" date="2020-11" db="EMBL/GenBank/DDBJ databases">
        <authorList>
            <consortium name="DOE Joint Genome Institute"/>
            <person name="Ahrendt S."/>
            <person name="Riley R."/>
            <person name="Andreopoulos W."/>
            <person name="Labutti K."/>
            <person name="Pangilinan J."/>
            <person name="Ruiz-Duenas F.J."/>
            <person name="Barrasa J.M."/>
            <person name="Sanchez-Garcia M."/>
            <person name="Camarero S."/>
            <person name="Miyauchi S."/>
            <person name="Serrano A."/>
            <person name="Linde D."/>
            <person name="Babiker R."/>
            <person name="Drula E."/>
            <person name="Ayuso-Fernandez I."/>
            <person name="Pacheco R."/>
            <person name="Padilla G."/>
            <person name="Ferreira P."/>
            <person name="Barriuso J."/>
            <person name="Kellner H."/>
            <person name="Castanera R."/>
            <person name="Alfaro M."/>
            <person name="Ramirez L."/>
            <person name="Pisabarro A.G."/>
            <person name="Kuo A."/>
            <person name="Tritt A."/>
            <person name="Lipzen A."/>
            <person name="He G."/>
            <person name="Yan M."/>
            <person name="Ng V."/>
            <person name="Cullen D."/>
            <person name="Martin F."/>
            <person name="Rosso M.-N."/>
            <person name="Henrissat B."/>
            <person name="Hibbett D."/>
            <person name="Martinez A.T."/>
            <person name="Grigoriev I.V."/>
        </authorList>
    </citation>
    <scope>NUCLEOTIDE SEQUENCE</scope>
    <source>
        <strain evidence="1">CBS 247.69</strain>
    </source>
</reference>
<evidence type="ECO:0000313" key="2">
    <source>
        <dbReference type="Proteomes" id="UP000807353"/>
    </source>
</evidence>
<accession>A0A9P5XUA6</accession>
<evidence type="ECO:0000313" key="1">
    <source>
        <dbReference type="EMBL" id="KAF9457698.1"/>
    </source>
</evidence>
<gene>
    <name evidence="1" type="ORF">BDZ94DRAFT_1338213</name>
</gene>
<sequence length="237" mass="27032">MLIYSISTNQVELPPELIYKIISWCTPMGLLAFCLANKACKYEAEKYLYRNLRLSPPTEKCLVVLSQHPNKASLVWSFSLFRSSSTSFSEGENDLLCQALPLMKNLRHLSLWVKEDYSDLLSGAVLQCDFQLLTMCIPRSLRDCAQISSQLFLQSLGFYDGPDEINMDELTRYEALVKSNIDQKQFLIFHLTQTHLDTLIVFPVFYRMSSVIRFWDNVTLPGNVAASISPEDPLLGL</sequence>
<keyword evidence="2" id="KW-1185">Reference proteome</keyword>
<proteinExistence type="predicted"/>
<dbReference type="EMBL" id="MU150361">
    <property type="protein sequence ID" value="KAF9457698.1"/>
    <property type="molecule type" value="Genomic_DNA"/>
</dbReference>
<dbReference type="Proteomes" id="UP000807353">
    <property type="component" value="Unassembled WGS sequence"/>
</dbReference>